<organism evidence="2 3">
    <name type="scientific">Exiguobacterium undae</name>
    <dbReference type="NCBI Taxonomy" id="169177"/>
    <lineage>
        <taxon>Bacteria</taxon>
        <taxon>Bacillati</taxon>
        <taxon>Bacillota</taxon>
        <taxon>Bacilli</taxon>
        <taxon>Bacillales</taxon>
        <taxon>Bacillales Family XII. Incertae Sedis</taxon>
        <taxon>Exiguobacterium</taxon>
    </lineage>
</organism>
<proteinExistence type="predicted"/>
<keyword evidence="3" id="KW-1185">Reference proteome</keyword>
<evidence type="ECO:0000256" key="1">
    <source>
        <dbReference type="SAM" id="Phobius"/>
    </source>
</evidence>
<evidence type="ECO:0000313" key="3">
    <source>
        <dbReference type="Proteomes" id="UP000078447"/>
    </source>
</evidence>
<dbReference type="Proteomes" id="UP000078447">
    <property type="component" value="Unassembled WGS sequence"/>
</dbReference>
<reference evidence="2 3" key="1">
    <citation type="submission" date="2016-03" db="EMBL/GenBank/DDBJ databases">
        <authorList>
            <person name="Cho S.-Y."/>
            <person name="Lim S."/>
            <person name="Kim H."/>
            <person name="Soh E.H."/>
            <person name="Moon J.S."/>
        </authorList>
    </citation>
    <scope>NUCLEOTIDE SEQUENCE [LARGE SCALE GENOMIC DNA]</scope>
    <source>
        <strain evidence="2 3">KCTC 3810</strain>
    </source>
</reference>
<feature type="transmembrane region" description="Helical" evidence="1">
    <location>
        <begin position="128"/>
        <end position="149"/>
    </location>
</feature>
<comment type="caution">
    <text evidence="2">The sequence shown here is derived from an EMBL/GenBank/DDBJ whole genome shotgun (WGS) entry which is preliminary data.</text>
</comment>
<feature type="transmembrane region" description="Helical" evidence="1">
    <location>
        <begin position="32"/>
        <end position="54"/>
    </location>
</feature>
<name>A0ABX2VCW3_9BACL</name>
<accession>A0ABX2VCW3</accession>
<protein>
    <submittedName>
        <fullName evidence="2">Uncharacterized protein</fullName>
    </submittedName>
</protein>
<dbReference type="EMBL" id="LVVL01000001">
    <property type="protein sequence ID" value="OAN16085.1"/>
    <property type="molecule type" value="Genomic_DNA"/>
</dbReference>
<keyword evidence="1" id="KW-0472">Membrane</keyword>
<evidence type="ECO:0000313" key="2">
    <source>
        <dbReference type="EMBL" id="OAN16085.1"/>
    </source>
</evidence>
<feature type="transmembrane region" description="Helical" evidence="1">
    <location>
        <begin position="60"/>
        <end position="82"/>
    </location>
</feature>
<sequence>MIIMHFLSQLLNYLQTTLIPNRPFLKTRLADVSLYFCGLAWISLWTTVIDSLFLEQSIPFIIWFILHFIFIAIAVLLYLLFVSYLNRWFIQWILPKPWAFRQVFPYTVAANIWTFPIGVFIYQLGYSSVGIAILLAGHLSYSLLPLFLARRKKKPARRFS</sequence>
<feature type="transmembrane region" description="Helical" evidence="1">
    <location>
        <begin position="103"/>
        <end position="122"/>
    </location>
</feature>
<keyword evidence="1" id="KW-0812">Transmembrane</keyword>
<gene>
    <name evidence="2" type="ORF">A3783_09205</name>
</gene>
<keyword evidence="1" id="KW-1133">Transmembrane helix</keyword>